<dbReference type="OrthoDB" id="9795736at2"/>
<evidence type="ECO:0000313" key="3">
    <source>
        <dbReference type="EMBL" id="SHE59750.1"/>
    </source>
</evidence>
<dbReference type="PANTHER" id="PTHR41386:SF1">
    <property type="entry name" value="MEMBRANE PROTEIN"/>
    <property type="match status" value="1"/>
</dbReference>
<organism evidence="3 4">
    <name type="scientific">Flavisolibacter ginsengisoli DSM 18119</name>
    <dbReference type="NCBI Taxonomy" id="1121884"/>
    <lineage>
        <taxon>Bacteria</taxon>
        <taxon>Pseudomonadati</taxon>
        <taxon>Bacteroidota</taxon>
        <taxon>Chitinophagia</taxon>
        <taxon>Chitinophagales</taxon>
        <taxon>Chitinophagaceae</taxon>
        <taxon>Flavisolibacter</taxon>
    </lineage>
</organism>
<dbReference type="EMBL" id="FQUU01000002">
    <property type="protein sequence ID" value="SHE59750.1"/>
    <property type="molecule type" value="Genomic_DNA"/>
</dbReference>
<keyword evidence="2" id="KW-0812">Transmembrane</keyword>
<keyword evidence="2" id="KW-0472">Membrane</keyword>
<proteinExistence type="predicted"/>
<dbReference type="STRING" id="1121884.SAMN02745131_00762"/>
<gene>
    <name evidence="3" type="ORF">SAMN02745131_00762</name>
</gene>
<feature type="coiled-coil region" evidence="1">
    <location>
        <begin position="7"/>
        <end position="37"/>
    </location>
</feature>
<name>A0A1M4UT20_9BACT</name>
<feature type="transmembrane region" description="Helical" evidence="2">
    <location>
        <begin position="98"/>
        <end position="121"/>
    </location>
</feature>
<evidence type="ECO:0000256" key="1">
    <source>
        <dbReference type="SAM" id="Coils"/>
    </source>
</evidence>
<accession>A0A1M4UT20</accession>
<dbReference type="InterPro" id="IPR010406">
    <property type="entry name" value="DUF1003"/>
</dbReference>
<protein>
    <submittedName>
        <fullName evidence="3">Uncharacterized membrane protein</fullName>
    </submittedName>
</protein>
<dbReference type="RefSeq" id="WP_072833894.1">
    <property type="nucleotide sequence ID" value="NZ_FQUU01000002.1"/>
</dbReference>
<keyword evidence="4" id="KW-1185">Reference proteome</keyword>
<keyword evidence="2" id="KW-1133">Transmembrane helix</keyword>
<dbReference type="PANTHER" id="PTHR41386">
    <property type="entry name" value="INTEGRAL MEMBRANE PROTEIN-RELATED"/>
    <property type="match status" value="1"/>
</dbReference>
<reference evidence="3 4" key="1">
    <citation type="submission" date="2016-11" db="EMBL/GenBank/DDBJ databases">
        <authorList>
            <person name="Jaros S."/>
            <person name="Januszkiewicz K."/>
            <person name="Wedrychowicz H."/>
        </authorList>
    </citation>
    <scope>NUCLEOTIDE SEQUENCE [LARGE SCALE GENOMIC DNA]</scope>
    <source>
        <strain evidence="3 4">DSM 18119</strain>
    </source>
</reference>
<evidence type="ECO:0000256" key="2">
    <source>
        <dbReference type="SAM" id="Phobius"/>
    </source>
</evidence>
<feature type="transmembrane region" description="Helical" evidence="2">
    <location>
        <begin position="63"/>
        <end position="86"/>
    </location>
</feature>
<dbReference type="AlphaFoldDB" id="A0A1M4UT20"/>
<evidence type="ECO:0000313" key="4">
    <source>
        <dbReference type="Proteomes" id="UP000184048"/>
    </source>
</evidence>
<sequence length="189" mass="22389">MNRNTKLERSKELQELLETENQQLQKLNEIVIKSIEEEKLISEKLYEFEDKNPGFDKRLADKIASFGGSWLFILFFLVLMLLWIILNLYMIRKPFDPYPFILLNLILSTIAALQAPIIMMSQNRKEEKDRRRAINDYLVNLKSEIEVRNLHQKLDLLIAEQMKTMFEIQNVQVGLMEEIKAEMKPRSSN</sequence>
<dbReference type="Proteomes" id="UP000184048">
    <property type="component" value="Unassembled WGS sequence"/>
</dbReference>
<keyword evidence="1" id="KW-0175">Coiled coil</keyword>
<dbReference type="Pfam" id="PF06210">
    <property type="entry name" value="DUF1003"/>
    <property type="match status" value="1"/>
</dbReference>